<evidence type="ECO:0000313" key="2">
    <source>
        <dbReference type="EMBL" id="TAJ44894.1"/>
    </source>
</evidence>
<keyword evidence="1" id="KW-0812">Transmembrane</keyword>
<keyword evidence="1" id="KW-0472">Membrane</keyword>
<feature type="transmembrane region" description="Helical" evidence="1">
    <location>
        <begin position="38"/>
        <end position="58"/>
    </location>
</feature>
<evidence type="ECO:0000313" key="3">
    <source>
        <dbReference type="Proteomes" id="UP000292580"/>
    </source>
</evidence>
<evidence type="ECO:0000256" key="1">
    <source>
        <dbReference type="SAM" id="Phobius"/>
    </source>
</evidence>
<comment type="caution">
    <text evidence="2">The sequence shown here is derived from an EMBL/GenBank/DDBJ whole genome shotgun (WGS) entry which is preliminary data.</text>
</comment>
<organism evidence="2 3">
    <name type="scientific">Methanofollis fontis</name>
    <dbReference type="NCBI Taxonomy" id="2052832"/>
    <lineage>
        <taxon>Archaea</taxon>
        <taxon>Methanobacteriati</taxon>
        <taxon>Methanobacteriota</taxon>
        <taxon>Stenosarchaea group</taxon>
        <taxon>Methanomicrobia</taxon>
        <taxon>Methanomicrobiales</taxon>
        <taxon>Methanomicrobiaceae</taxon>
        <taxon>Methanofollis</taxon>
    </lineage>
</organism>
<gene>
    <name evidence="2" type="ORF">CUJ86_06320</name>
</gene>
<sequence>MIAVSLLDDCFIIGADIGPSLRLVPVLLVDLDAGLFDGFLLIALLLFLRFLVLGTFGIRWRSPVSG</sequence>
<reference evidence="2 3" key="1">
    <citation type="submission" date="2017-11" db="EMBL/GenBank/DDBJ databases">
        <title>Isolation and Characterization of Methanofollis Species from Methane Seep Offshore SW Taiwan.</title>
        <authorList>
            <person name="Teng N.-H."/>
            <person name="Lai M.-C."/>
            <person name="Chen S.-C."/>
        </authorList>
    </citation>
    <scope>NUCLEOTIDE SEQUENCE [LARGE SCALE GENOMIC DNA]</scope>
    <source>
        <strain evidence="2 3">FWC-SCC2</strain>
    </source>
</reference>
<dbReference type="Proteomes" id="UP000292580">
    <property type="component" value="Unassembled WGS sequence"/>
</dbReference>
<proteinExistence type="predicted"/>
<accession>A0A483CUA7</accession>
<dbReference type="AlphaFoldDB" id="A0A483CUA7"/>
<protein>
    <submittedName>
        <fullName evidence="2">Uncharacterized protein</fullName>
    </submittedName>
</protein>
<keyword evidence="3" id="KW-1185">Reference proteome</keyword>
<dbReference type="EMBL" id="PGCL01000002">
    <property type="protein sequence ID" value="TAJ44894.1"/>
    <property type="molecule type" value="Genomic_DNA"/>
</dbReference>
<name>A0A483CUA7_9EURY</name>
<keyword evidence="1" id="KW-1133">Transmembrane helix</keyword>